<accession>A0A8S9JG42</accession>
<organism evidence="2 3">
    <name type="scientific">Brassica cretica</name>
    <name type="common">Mustard</name>
    <dbReference type="NCBI Taxonomy" id="69181"/>
    <lineage>
        <taxon>Eukaryota</taxon>
        <taxon>Viridiplantae</taxon>
        <taxon>Streptophyta</taxon>
        <taxon>Embryophyta</taxon>
        <taxon>Tracheophyta</taxon>
        <taxon>Spermatophyta</taxon>
        <taxon>Magnoliopsida</taxon>
        <taxon>eudicotyledons</taxon>
        <taxon>Gunneridae</taxon>
        <taxon>Pentapetalae</taxon>
        <taxon>rosids</taxon>
        <taxon>malvids</taxon>
        <taxon>Brassicales</taxon>
        <taxon>Brassicaceae</taxon>
        <taxon>Brassiceae</taxon>
        <taxon>Brassica</taxon>
    </lineage>
</organism>
<feature type="domain" description="Cyclin C-terminal" evidence="1">
    <location>
        <begin position="1"/>
        <end position="65"/>
    </location>
</feature>
<comment type="caution">
    <text evidence="2">The sequence shown here is derived from an EMBL/GenBank/DDBJ whole genome shotgun (WGS) entry which is preliminary data.</text>
</comment>
<proteinExistence type="predicted"/>
<protein>
    <recommendedName>
        <fullName evidence="1">Cyclin C-terminal domain-containing protein</fullName>
    </recommendedName>
</protein>
<dbReference type="Gene3D" id="1.10.472.10">
    <property type="entry name" value="Cyclin-like"/>
    <property type="match status" value="1"/>
</dbReference>
<evidence type="ECO:0000313" key="3">
    <source>
        <dbReference type="Proteomes" id="UP000712281"/>
    </source>
</evidence>
<gene>
    <name evidence="2" type="ORF">F2Q68_00002554</name>
</gene>
<evidence type="ECO:0000313" key="2">
    <source>
        <dbReference type="EMBL" id="KAF2581540.1"/>
    </source>
</evidence>
<evidence type="ECO:0000259" key="1">
    <source>
        <dbReference type="Pfam" id="PF02984"/>
    </source>
</evidence>
<dbReference type="Pfam" id="PF02984">
    <property type="entry name" value="Cyclin_C"/>
    <property type="match status" value="1"/>
</dbReference>
<dbReference type="InterPro" id="IPR036915">
    <property type="entry name" value="Cyclin-like_sf"/>
</dbReference>
<dbReference type="AlphaFoldDB" id="A0A8S9JG42"/>
<name>A0A8S9JG42_BRACR</name>
<dbReference type="InterPro" id="IPR004367">
    <property type="entry name" value="Cyclin_C-dom"/>
</dbReference>
<dbReference type="EMBL" id="QGKW02001660">
    <property type="protein sequence ID" value="KAF2581540.1"/>
    <property type="molecule type" value="Genomic_DNA"/>
</dbReference>
<reference evidence="2" key="1">
    <citation type="submission" date="2019-12" db="EMBL/GenBank/DDBJ databases">
        <title>Genome sequencing and annotation of Brassica cretica.</title>
        <authorList>
            <person name="Studholme D.J."/>
            <person name="Sarris P.F."/>
        </authorList>
    </citation>
    <scope>NUCLEOTIDE SEQUENCE</scope>
    <source>
        <strain evidence="2">PFS-001/15</strain>
        <tissue evidence="2">Leaf</tissue>
    </source>
</reference>
<sequence length="79" mass="8890">MLAASAVYTARCSLNKSPAWTETLKFHTGYAESEIMECSKLLALHHSRCGESRLRAVYKKYSKVENGGVLLWFHQPSLS</sequence>
<dbReference type="Proteomes" id="UP000712281">
    <property type="component" value="Unassembled WGS sequence"/>
</dbReference>
<dbReference type="SUPFAM" id="SSF47954">
    <property type="entry name" value="Cyclin-like"/>
    <property type="match status" value="1"/>
</dbReference>